<keyword evidence="3" id="KW-1133">Transmembrane helix</keyword>
<dbReference type="GO" id="GO:0016020">
    <property type="term" value="C:membrane"/>
    <property type="evidence" value="ECO:0007669"/>
    <property type="project" value="UniProtKB-SubCell"/>
</dbReference>
<evidence type="ECO:0000313" key="5">
    <source>
        <dbReference type="EMBL" id="VDN27281.1"/>
    </source>
</evidence>
<keyword evidence="4" id="KW-0472">Membrane</keyword>
<evidence type="ECO:0000256" key="4">
    <source>
        <dbReference type="ARBA" id="ARBA00023136"/>
    </source>
</evidence>
<proteinExistence type="predicted"/>
<dbReference type="OrthoDB" id="74910at2759"/>
<dbReference type="PANTHER" id="PTHR46426:SF1">
    <property type="entry name" value="PROTEIN DISULFIDE-ISOMERASE TMX3"/>
    <property type="match status" value="1"/>
</dbReference>
<sequence length="174" mass="19513">MLLRTRFFSASPVAVPTSLRESGARVAVFKDDAFFPYHGSAEGLKRWVMAERWSLMPRATPTNIAEIGSNGKLTVLVVCTEVALFRARGAAEDLRKNEYLYSRYQFAWLDGPEVATNIVMGNMEPPNIMVFNYSTYEFYLSDDEPQKMTRASIVTWLNQLADAIEKNTAVAQGG</sequence>
<dbReference type="InterPro" id="IPR052250">
    <property type="entry name" value="PDI_TMX3"/>
</dbReference>
<evidence type="ECO:0000256" key="2">
    <source>
        <dbReference type="ARBA" id="ARBA00022692"/>
    </source>
</evidence>
<evidence type="ECO:0000256" key="3">
    <source>
        <dbReference type="ARBA" id="ARBA00022989"/>
    </source>
</evidence>
<dbReference type="EMBL" id="UYRV01112159">
    <property type="protein sequence ID" value="VDN27281.1"/>
    <property type="molecule type" value="Genomic_DNA"/>
</dbReference>
<dbReference type="PANTHER" id="PTHR46426">
    <property type="entry name" value="PROTEIN DISULFIDE-ISOMERASE TMX3"/>
    <property type="match status" value="1"/>
</dbReference>
<dbReference type="GO" id="GO:0005783">
    <property type="term" value="C:endoplasmic reticulum"/>
    <property type="evidence" value="ECO:0007669"/>
    <property type="project" value="TreeGrafter"/>
</dbReference>
<reference evidence="5 6" key="1">
    <citation type="submission" date="2018-11" db="EMBL/GenBank/DDBJ databases">
        <authorList>
            <consortium name="Pathogen Informatics"/>
        </authorList>
    </citation>
    <scope>NUCLEOTIDE SEQUENCE [LARGE SCALE GENOMIC DNA]</scope>
</reference>
<keyword evidence="6" id="KW-1185">Reference proteome</keyword>
<evidence type="ECO:0000313" key="6">
    <source>
        <dbReference type="Proteomes" id="UP000271889"/>
    </source>
</evidence>
<keyword evidence="2" id="KW-0812">Transmembrane</keyword>
<name>A0A3P7N7N3_CYLGO</name>
<organism evidence="5 6">
    <name type="scientific">Cylicostephanus goldi</name>
    <name type="common">Nematode worm</name>
    <dbReference type="NCBI Taxonomy" id="71465"/>
    <lineage>
        <taxon>Eukaryota</taxon>
        <taxon>Metazoa</taxon>
        <taxon>Ecdysozoa</taxon>
        <taxon>Nematoda</taxon>
        <taxon>Chromadorea</taxon>
        <taxon>Rhabditida</taxon>
        <taxon>Rhabditina</taxon>
        <taxon>Rhabditomorpha</taxon>
        <taxon>Strongyloidea</taxon>
        <taxon>Strongylidae</taxon>
        <taxon>Cylicostephanus</taxon>
    </lineage>
</organism>
<comment type="subcellular location">
    <subcellularLocation>
        <location evidence="1">Membrane</location>
        <topology evidence="1">Single-pass membrane protein</topology>
    </subcellularLocation>
</comment>
<dbReference type="Proteomes" id="UP000271889">
    <property type="component" value="Unassembled WGS sequence"/>
</dbReference>
<accession>A0A3P7N7N3</accession>
<evidence type="ECO:0000256" key="1">
    <source>
        <dbReference type="ARBA" id="ARBA00004167"/>
    </source>
</evidence>
<protein>
    <submittedName>
        <fullName evidence="5">Uncharacterized protein</fullName>
    </submittedName>
</protein>
<dbReference type="AlphaFoldDB" id="A0A3P7N7N3"/>
<gene>
    <name evidence="5" type="ORF">CGOC_LOCUS10613</name>
</gene>